<feature type="domain" description="GP-PDE" evidence="1">
    <location>
        <begin position="1"/>
        <end position="222"/>
    </location>
</feature>
<dbReference type="PANTHER" id="PTHR46211:SF1">
    <property type="entry name" value="GLYCEROPHOSPHODIESTER PHOSPHODIESTERASE, CYTOPLASMIC"/>
    <property type="match status" value="1"/>
</dbReference>
<dbReference type="Gene3D" id="3.20.20.190">
    <property type="entry name" value="Phosphatidylinositol (PI) phosphodiesterase"/>
    <property type="match status" value="1"/>
</dbReference>
<dbReference type="GO" id="GO:0006629">
    <property type="term" value="P:lipid metabolic process"/>
    <property type="evidence" value="ECO:0007669"/>
    <property type="project" value="InterPro"/>
</dbReference>
<reference evidence="2" key="1">
    <citation type="journal article" date="2015" name="Proc. Natl. Acad. Sci. U.S.A.">
        <title>Networks of energetic and metabolic interactions define dynamics in microbial communities.</title>
        <authorList>
            <person name="Embree M."/>
            <person name="Liu J.K."/>
            <person name="Al-Bassam M.M."/>
            <person name="Zengler K."/>
        </authorList>
    </citation>
    <scope>NUCLEOTIDE SEQUENCE</scope>
</reference>
<dbReference type="InterPro" id="IPR017946">
    <property type="entry name" value="PLC-like_Pdiesterase_TIM-brl"/>
</dbReference>
<dbReference type="EC" id="3.1.4.46" evidence="2"/>
<accession>A0A0W8FE53</accession>
<organism evidence="2">
    <name type="scientific">hydrocarbon metagenome</name>
    <dbReference type="NCBI Taxonomy" id="938273"/>
    <lineage>
        <taxon>unclassified sequences</taxon>
        <taxon>metagenomes</taxon>
        <taxon>ecological metagenomes</taxon>
    </lineage>
</organism>
<comment type="caution">
    <text evidence="2">The sequence shown here is derived from an EMBL/GenBank/DDBJ whole genome shotgun (WGS) entry which is preliminary data.</text>
</comment>
<keyword evidence="2" id="KW-0378">Hydrolase</keyword>
<evidence type="ECO:0000259" key="1">
    <source>
        <dbReference type="PROSITE" id="PS51704"/>
    </source>
</evidence>
<dbReference type="InterPro" id="IPR030395">
    <property type="entry name" value="GP_PDE_dom"/>
</dbReference>
<gene>
    <name evidence="2" type="ORF">ASZ90_011100</name>
</gene>
<dbReference type="GO" id="GO:0008889">
    <property type="term" value="F:glycerophosphodiester phosphodiesterase activity"/>
    <property type="evidence" value="ECO:0007669"/>
    <property type="project" value="UniProtKB-EC"/>
</dbReference>
<dbReference type="PROSITE" id="PS51704">
    <property type="entry name" value="GP_PDE"/>
    <property type="match status" value="1"/>
</dbReference>
<dbReference type="Pfam" id="PF03009">
    <property type="entry name" value="GDPD"/>
    <property type="match status" value="1"/>
</dbReference>
<dbReference type="PANTHER" id="PTHR46211">
    <property type="entry name" value="GLYCEROPHOSPHORYL DIESTER PHOSPHODIESTERASE"/>
    <property type="match status" value="1"/>
</dbReference>
<dbReference type="SUPFAM" id="SSF51695">
    <property type="entry name" value="PLC-like phosphodiesterases"/>
    <property type="match status" value="1"/>
</dbReference>
<proteinExistence type="predicted"/>
<sequence length="227" mass="25421">MLIIGHRGARALEPENTLRAVRRGMECADFVEVDVRRSKDGIPMVIHDATLERTTNGSGLVADHTIEELKDLDAGAGETIPMLYEVLDLVKGKSGLFVEVKEAGYEEDVCSLLEDSGVLAYFVVSFQRESIRRVKELLPDAKTGLIFSRIDRDPVRTALSIRADALLPRWDRTTEDLVYRAHRDRLLVFSWTLNTREECGRAAAIGIDGFASDDPCAARDYLQREVQ</sequence>
<dbReference type="AlphaFoldDB" id="A0A0W8FE53"/>
<dbReference type="EMBL" id="LNQE01001317">
    <property type="protein sequence ID" value="KUG19193.1"/>
    <property type="molecule type" value="Genomic_DNA"/>
</dbReference>
<protein>
    <submittedName>
        <fullName evidence="2">Glycerophosphoryl diester phosphodiesterase</fullName>
        <ecNumber evidence="2">3.1.4.46</ecNumber>
    </submittedName>
</protein>
<name>A0A0W8FE53_9ZZZZ</name>
<evidence type="ECO:0000313" key="2">
    <source>
        <dbReference type="EMBL" id="KUG19193.1"/>
    </source>
</evidence>